<dbReference type="Gene3D" id="3.40.250.10">
    <property type="entry name" value="Rhodanese-like domain"/>
    <property type="match status" value="1"/>
</dbReference>
<keyword evidence="3" id="KW-1185">Reference proteome</keyword>
<evidence type="ECO:0000313" key="2">
    <source>
        <dbReference type="EMBL" id="SMG50900.1"/>
    </source>
</evidence>
<dbReference type="OrthoDB" id="9800872at2"/>
<feature type="domain" description="Rhodanese" evidence="1">
    <location>
        <begin position="20"/>
        <end position="104"/>
    </location>
</feature>
<keyword evidence="2" id="KW-0808">Transferase</keyword>
<dbReference type="SMART" id="SM00450">
    <property type="entry name" value="RHOD"/>
    <property type="match status" value="1"/>
</dbReference>
<dbReference type="STRING" id="1852522.SAMN06295960_3191"/>
<reference evidence="2 3" key="1">
    <citation type="submission" date="2017-04" db="EMBL/GenBank/DDBJ databases">
        <authorList>
            <person name="Afonso C.L."/>
            <person name="Miller P.J."/>
            <person name="Scott M.A."/>
            <person name="Spackman E."/>
            <person name="Goraichik I."/>
            <person name="Dimitrov K.M."/>
            <person name="Suarez D.L."/>
            <person name="Swayne D.E."/>
        </authorList>
    </citation>
    <scope>NUCLEOTIDE SEQUENCE [LARGE SCALE GENOMIC DNA]</scope>
    <source>
        <strain evidence="2 3">11</strain>
    </source>
</reference>
<evidence type="ECO:0000259" key="1">
    <source>
        <dbReference type="PROSITE" id="PS50206"/>
    </source>
</evidence>
<proteinExistence type="predicted"/>
<protein>
    <submittedName>
        <fullName evidence="2">Rhodanese-related sulfurtransferase</fullName>
    </submittedName>
</protein>
<dbReference type="PANTHER" id="PTHR43031:SF17">
    <property type="entry name" value="SULFURTRANSFERASE YTWF-RELATED"/>
    <property type="match status" value="1"/>
</dbReference>
<dbReference type="PROSITE" id="PS50206">
    <property type="entry name" value="RHODANESE_3"/>
    <property type="match status" value="1"/>
</dbReference>
<dbReference type="EMBL" id="FXAZ01000004">
    <property type="protein sequence ID" value="SMG50900.1"/>
    <property type="molecule type" value="Genomic_DNA"/>
</dbReference>
<dbReference type="PANTHER" id="PTHR43031">
    <property type="entry name" value="FAD-DEPENDENT OXIDOREDUCTASE"/>
    <property type="match status" value="1"/>
</dbReference>
<accession>A0A1X7LB12</accession>
<dbReference type="InterPro" id="IPR036873">
    <property type="entry name" value="Rhodanese-like_dom_sf"/>
</dbReference>
<dbReference type="CDD" id="cd00158">
    <property type="entry name" value="RHOD"/>
    <property type="match status" value="1"/>
</dbReference>
<dbReference type="AlphaFoldDB" id="A0A1X7LB12"/>
<dbReference type="InterPro" id="IPR050229">
    <property type="entry name" value="GlpE_sulfurtransferase"/>
</dbReference>
<sequence>MSTQAWPEWTPEKVAEKLKQGEKLTIIDVREPDEWFLGHIPQAKHIPLQQIPARAAELDPNVELIMVCRSGGRSQMACEYLHSMGYKVINMPGGMSEWPGEKAFGE</sequence>
<evidence type="ECO:0000313" key="3">
    <source>
        <dbReference type="Proteomes" id="UP000193834"/>
    </source>
</evidence>
<name>A0A1X7LB12_9BACL</name>
<dbReference type="GO" id="GO:0016740">
    <property type="term" value="F:transferase activity"/>
    <property type="evidence" value="ECO:0007669"/>
    <property type="project" value="UniProtKB-KW"/>
</dbReference>
<organism evidence="2 3">
    <name type="scientific">Paenibacillus aquistagni</name>
    <dbReference type="NCBI Taxonomy" id="1852522"/>
    <lineage>
        <taxon>Bacteria</taxon>
        <taxon>Bacillati</taxon>
        <taxon>Bacillota</taxon>
        <taxon>Bacilli</taxon>
        <taxon>Bacillales</taxon>
        <taxon>Paenibacillaceae</taxon>
        <taxon>Paenibacillus</taxon>
    </lineage>
</organism>
<gene>
    <name evidence="2" type="ORF">SAMN06295960_3191</name>
</gene>
<dbReference type="Proteomes" id="UP000193834">
    <property type="component" value="Unassembled WGS sequence"/>
</dbReference>
<dbReference type="Pfam" id="PF00581">
    <property type="entry name" value="Rhodanese"/>
    <property type="match status" value="1"/>
</dbReference>
<dbReference type="SUPFAM" id="SSF52821">
    <property type="entry name" value="Rhodanese/Cell cycle control phosphatase"/>
    <property type="match status" value="1"/>
</dbReference>
<dbReference type="InterPro" id="IPR001763">
    <property type="entry name" value="Rhodanese-like_dom"/>
</dbReference>
<dbReference type="RefSeq" id="WP_085495684.1">
    <property type="nucleotide sequence ID" value="NZ_FXAZ01000004.1"/>
</dbReference>